<dbReference type="AlphaFoldDB" id="B1TGN7"/>
<evidence type="ECO:0000313" key="2">
    <source>
        <dbReference type="EMBL" id="EDT37269.1"/>
    </source>
</evidence>
<reference evidence="2 3" key="1">
    <citation type="submission" date="2008-03" db="EMBL/GenBank/DDBJ databases">
        <title>Sequencing of the draft genome and assembly of Burkholderia ambifaria MEX-5.</title>
        <authorList>
            <consortium name="US DOE Joint Genome Institute (JGI-PGF)"/>
            <person name="Copeland A."/>
            <person name="Lucas S."/>
            <person name="Lapidus A."/>
            <person name="Glavina del Rio T."/>
            <person name="Dalin E."/>
            <person name="Tice H."/>
            <person name="Bruce D."/>
            <person name="Goodwin L."/>
            <person name="Pitluck S."/>
            <person name="Larimer F."/>
            <person name="Land M.L."/>
            <person name="Hauser L."/>
            <person name="Tiedje J."/>
            <person name="Richardson P."/>
        </authorList>
    </citation>
    <scope>NUCLEOTIDE SEQUENCE [LARGE SCALE GENOMIC DNA]</scope>
    <source>
        <strain evidence="2 3">MEX-5</strain>
    </source>
</reference>
<organism evidence="2 3">
    <name type="scientific">Burkholderia ambifaria MEX-5</name>
    <dbReference type="NCBI Taxonomy" id="396597"/>
    <lineage>
        <taxon>Bacteria</taxon>
        <taxon>Pseudomonadati</taxon>
        <taxon>Pseudomonadota</taxon>
        <taxon>Betaproteobacteria</taxon>
        <taxon>Burkholderiales</taxon>
        <taxon>Burkholderiaceae</taxon>
        <taxon>Burkholderia</taxon>
        <taxon>Burkholderia cepacia complex</taxon>
    </lineage>
</organism>
<name>B1TGN7_9BURK</name>
<evidence type="ECO:0000256" key="1">
    <source>
        <dbReference type="SAM" id="MobiDB-lite"/>
    </source>
</evidence>
<gene>
    <name evidence="2" type="ORF">BamMEX5DRAFT_6953</name>
</gene>
<protein>
    <submittedName>
        <fullName evidence="2">Uncharacterized protein</fullName>
    </submittedName>
</protein>
<feature type="region of interest" description="Disordered" evidence="1">
    <location>
        <begin position="116"/>
        <end position="173"/>
    </location>
</feature>
<feature type="region of interest" description="Disordered" evidence="1">
    <location>
        <begin position="19"/>
        <end position="43"/>
    </location>
</feature>
<comment type="caution">
    <text evidence="2">The sequence shown here is derived from an EMBL/GenBank/DDBJ whole genome shotgun (WGS) entry which is preliminary data.</text>
</comment>
<proteinExistence type="predicted"/>
<accession>B1TGN7</accession>
<evidence type="ECO:0000313" key="3">
    <source>
        <dbReference type="Proteomes" id="UP000004814"/>
    </source>
</evidence>
<sequence length="173" mass="17226">MNAASNVPSGVASTASVRSNFADGVPDGSHAADAAPSDGSARRSPYAAITWNSGWWLALRGTPSASTTCSNGTSWCICASTSARCVRATSDEKSPCAGTSTSIASVLTKKPIRPATSARSRFAAGTPTQIRASPVARASSASSAASSTANGVAPDAAANARNCAPMRASSENT</sequence>
<dbReference type="EMBL" id="ABLK01000530">
    <property type="protein sequence ID" value="EDT37269.1"/>
    <property type="molecule type" value="Genomic_DNA"/>
</dbReference>
<feature type="compositionally biased region" description="Low complexity" evidence="1">
    <location>
        <begin position="132"/>
        <end position="173"/>
    </location>
</feature>
<dbReference type="Proteomes" id="UP000004814">
    <property type="component" value="Unassembled WGS sequence"/>
</dbReference>